<dbReference type="AlphaFoldDB" id="A0AAR2IXN1"/>
<reference evidence="5 6" key="1">
    <citation type="submission" date="2020-10" db="EMBL/GenBank/DDBJ databases">
        <title>Pygocentrus nattereri (red-bellied piranha) genome, fPygNat1, primary haplotype.</title>
        <authorList>
            <person name="Myers G."/>
            <person name="Meyer A."/>
            <person name="Karagic N."/>
            <person name="Pippel M."/>
            <person name="Winkler S."/>
            <person name="Tracey A."/>
            <person name="Wood J."/>
            <person name="Formenti G."/>
            <person name="Howe K."/>
            <person name="Fedrigo O."/>
            <person name="Jarvis E.D."/>
        </authorList>
    </citation>
    <scope>NUCLEOTIDE SEQUENCE [LARGE SCALE GENOMIC DNA]</scope>
</reference>
<reference evidence="5" key="3">
    <citation type="submission" date="2025-09" db="UniProtKB">
        <authorList>
            <consortium name="Ensembl"/>
        </authorList>
    </citation>
    <scope>IDENTIFICATION</scope>
</reference>
<organism evidence="5 6">
    <name type="scientific">Pygocentrus nattereri</name>
    <name type="common">Red-bellied piranha</name>
    <dbReference type="NCBI Taxonomy" id="42514"/>
    <lineage>
        <taxon>Eukaryota</taxon>
        <taxon>Metazoa</taxon>
        <taxon>Chordata</taxon>
        <taxon>Craniata</taxon>
        <taxon>Vertebrata</taxon>
        <taxon>Euteleostomi</taxon>
        <taxon>Actinopterygii</taxon>
        <taxon>Neopterygii</taxon>
        <taxon>Teleostei</taxon>
        <taxon>Ostariophysi</taxon>
        <taxon>Characiformes</taxon>
        <taxon>Characoidei</taxon>
        <taxon>Pygocentrus</taxon>
    </lineage>
</organism>
<dbReference type="InterPro" id="IPR051573">
    <property type="entry name" value="Ankyrin-SOCS_box_domain"/>
</dbReference>
<dbReference type="GeneID" id="108443132"/>
<dbReference type="PANTHER" id="PTHR24136:SF17">
    <property type="entry name" value="ANKYRIN REPEAT AND SOCS BOX PROTEIN 9"/>
    <property type="match status" value="1"/>
</dbReference>
<dbReference type="GO" id="GO:0045732">
    <property type="term" value="P:positive regulation of protein catabolic process"/>
    <property type="evidence" value="ECO:0007669"/>
    <property type="project" value="TreeGrafter"/>
</dbReference>
<dbReference type="SUPFAM" id="SSF48403">
    <property type="entry name" value="Ankyrin repeat"/>
    <property type="match status" value="1"/>
</dbReference>
<keyword evidence="2" id="KW-0677">Repeat</keyword>
<reference evidence="5" key="2">
    <citation type="submission" date="2025-08" db="UniProtKB">
        <authorList>
            <consortium name="Ensembl"/>
        </authorList>
    </citation>
    <scope>IDENTIFICATION</scope>
</reference>
<feature type="repeat" description="ANK" evidence="4">
    <location>
        <begin position="27"/>
        <end position="59"/>
    </location>
</feature>
<keyword evidence="6" id="KW-1185">Reference proteome</keyword>
<sequence>MSGPPQPRDGQEAAVYFSNPLMSDTEADWSPIHDAAFNGRLLALRKLINQGVTVNLTTLDGVTPLHAACQQGHTTCAQLLIEHGANVNATTVSHSTPLSVASNRGHETCVSLLLQNGAPPQG</sequence>
<protein>
    <recommendedName>
        <fullName evidence="7">Ankyrin repeat and SOCS box containing 9</fullName>
    </recommendedName>
</protein>
<dbReference type="PANTHER" id="PTHR24136">
    <property type="entry name" value="SOWAH (DROSOPHILA) HOMOLOG"/>
    <property type="match status" value="1"/>
</dbReference>
<proteinExistence type="inferred from homology"/>
<dbReference type="Proteomes" id="UP001501920">
    <property type="component" value="Chromosome 6"/>
</dbReference>
<keyword evidence="3 4" id="KW-0040">ANK repeat</keyword>
<evidence type="ECO:0000313" key="6">
    <source>
        <dbReference type="Proteomes" id="UP001501920"/>
    </source>
</evidence>
<evidence type="ECO:0000313" key="5">
    <source>
        <dbReference type="Ensembl" id="ENSPNAP00000042804.1"/>
    </source>
</evidence>
<dbReference type="GeneTree" id="ENSGT00940000165059"/>
<dbReference type="RefSeq" id="XP_017579065.1">
    <property type="nucleotide sequence ID" value="XM_017723576.1"/>
</dbReference>
<dbReference type="RefSeq" id="XP_017579064.1">
    <property type="nucleotide sequence ID" value="XM_017723575.2"/>
</dbReference>
<dbReference type="PROSITE" id="PS50088">
    <property type="entry name" value="ANK_REPEAT"/>
    <property type="match status" value="3"/>
</dbReference>
<dbReference type="Pfam" id="PF12796">
    <property type="entry name" value="Ank_2"/>
    <property type="match status" value="1"/>
</dbReference>
<evidence type="ECO:0000256" key="4">
    <source>
        <dbReference type="PROSITE-ProRule" id="PRU00023"/>
    </source>
</evidence>
<dbReference type="SMART" id="SM00248">
    <property type="entry name" value="ANK"/>
    <property type="match status" value="3"/>
</dbReference>
<evidence type="ECO:0008006" key="7">
    <source>
        <dbReference type="Google" id="ProtNLM"/>
    </source>
</evidence>
<dbReference type="PROSITE" id="PS50297">
    <property type="entry name" value="ANK_REP_REGION"/>
    <property type="match status" value="2"/>
</dbReference>
<dbReference type="Gene3D" id="1.25.40.20">
    <property type="entry name" value="Ankyrin repeat-containing domain"/>
    <property type="match status" value="1"/>
</dbReference>
<dbReference type="InterPro" id="IPR002110">
    <property type="entry name" value="Ankyrin_rpt"/>
</dbReference>
<evidence type="ECO:0000256" key="2">
    <source>
        <dbReference type="ARBA" id="ARBA00022737"/>
    </source>
</evidence>
<dbReference type="Ensembl" id="ENSPNAT00000045544.1">
    <property type="protein sequence ID" value="ENSPNAP00000042804.1"/>
    <property type="gene ID" value="ENSPNAG00000034040.1"/>
</dbReference>
<comment type="similarity">
    <text evidence="1">Belongs to the ankyrin SOCS box (ASB) family.</text>
</comment>
<accession>A0AAR2IXN1</accession>
<evidence type="ECO:0000256" key="3">
    <source>
        <dbReference type="ARBA" id="ARBA00023043"/>
    </source>
</evidence>
<feature type="repeat" description="ANK" evidence="4">
    <location>
        <begin position="93"/>
        <end position="122"/>
    </location>
</feature>
<feature type="repeat" description="ANK" evidence="4">
    <location>
        <begin position="60"/>
        <end position="92"/>
    </location>
</feature>
<evidence type="ECO:0000256" key="1">
    <source>
        <dbReference type="ARBA" id="ARBA00005949"/>
    </source>
</evidence>
<dbReference type="GO" id="GO:0016567">
    <property type="term" value="P:protein ubiquitination"/>
    <property type="evidence" value="ECO:0007669"/>
    <property type="project" value="TreeGrafter"/>
</dbReference>
<dbReference type="PRINTS" id="PR01415">
    <property type="entry name" value="ANKYRIN"/>
</dbReference>
<name>A0AAR2IXN1_PYGNA</name>
<dbReference type="InterPro" id="IPR036770">
    <property type="entry name" value="Ankyrin_rpt-contain_sf"/>
</dbReference>